<dbReference type="SUPFAM" id="SSF81301">
    <property type="entry name" value="Nucleotidyltransferase"/>
    <property type="match status" value="1"/>
</dbReference>
<dbReference type="SMART" id="SM00954">
    <property type="entry name" value="RelA_SpoT"/>
    <property type="match status" value="1"/>
</dbReference>
<accession>A0ABW5WVV7</accession>
<dbReference type="Gene3D" id="3.30.460.10">
    <property type="entry name" value="Beta Polymerase, domain 2"/>
    <property type="match status" value="1"/>
</dbReference>
<evidence type="ECO:0000256" key="1">
    <source>
        <dbReference type="ARBA" id="ARBA00004976"/>
    </source>
</evidence>
<keyword evidence="4" id="KW-1185">Reference proteome</keyword>
<reference evidence="4" key="1">
    <citation type="journal article" date="2019" name="Int. J. Syst. Evol. Microbiol.">
        <title>The Global Catalogue of Microorganisms (GCM) 10K type strain sequencing project: providing services to taxonomists for standard genome sequencing and annotation.</title>
        <authorList>
            <consortium name="The Broad Institute Genomics Platform"/>
            <consortium name="The Broad Institute Genome Sequencing Center for Infectious Disease"/>
            <person name="Wu L."/>
            <person name="Ma J."/>
        </authorList>
    </citation>
    <scope>NUCLEOTIDE SEQUENCE [LARGE SCALE GENOMIC DNA]</scope>
    <source>
        <strain evidence="4">KCTC 33575</strain>
    </source>
</reference>
<sequence length="234" mass="27539">MYIEENQPSKLDSLRKEFLENFGKLSNPEDTFNRLIGFVTLQNLYDSALDEITTKLRILDKEFELVYMHNPIHHTEHRVKDVRSLAKKMERKGCDMTPESAKKNILDIAGVRVICNYIKDIYTVENLLLKQEDIKLIKRKDYIENPKENGYQSLHIVISVPVFLSNSVEEVPVEIQLRTIGMDMWASLEHKLRYKNTFKDTSKYQDELKACSENISQVESHMQNMYNEIYLEND</sequence>
<dbReference type="InterPro" id="IPR052366">
    <property type="entry name" value="GTP_Pyrophosphokinase"/>
</dbReference>
<organism evidence="3 4">
    <name type="scientific">Corticicoccus populi</name>
    <dbReference type="NCBI Taxonomy" id="1812821"/>
    <lineage>
        <taxon>Bacteria</taxon>
        <taxon>Bacillati</taxon>
        <taxon>Bacillota</taxon>
        <taxon>Bacilli</taxon>
        <taxon>Bacillales</taxon>
        <taxon>Staphylococcaceae</taxon>
        <taxon>Corticicoccus</taxon>
    </lineage>
</organism>
<proteinExistence type="predicted"/>
<evidence type="ECO:0000313" key="4">
    <source>
        <dbReference type="Proteomes" id="UP001597519"/>
    </source>
</evidence>
<name>A0ABW5WVV7_9STAP</name>
<dbReference type="InterPro" id="IPR043519">
    <property type="entry name" value="NT_sf"/>
</dbReference>
<dbReference type="Gene3D" id="1.10.287.860">
    <property type="entry name" value="Nucleotidyltransferase"/>
    <property type="match status" value="1"/>
</dbReference>
<evidence type="ECO:0000259" key="2">
    <source>
        <dbReference type="SMART" id="SM00954"/>
    </source>
</evidence>
<dbReference type="CDD" id="cd05399">
    <property type="entry name" value="NT_Rel-Spo_like"/>
    <property type="match status" value="1"/>
</dbReference>
<dbReference type="Pfam" id="PF04607">
    <property type="entry name" value="RelA_SpoT"/>
    <property type="match status" value="1"/>
</dbReference>
<dbReference type="Proteomes" id="UP001597519">
    <property type="component" value="Unassembled WGS sequence"/>
</dbReference>
<comment type="caution">
    <text evidence="3">The sequence shown here is derived from an EMBL/GenBank/DDBJ whole genome shotgun (WGS) entry which is preliminary data.</text>
</comment>
<dbReference type="RefSeq" id="WP_377774451.1">
    <property type="nucleotide sequence ID" value="NZ_JBHUOQ010000004.1"/>
</dbReference>
<feature type="domain" description="RelA/SpoT" evidence="2">
    <location>
        <begin position="77"/>
        <end position="200"/>
    </location>
</feature>
<dbReference type="PANTHER" id="PTHR47837:SF2">
    <property type="entry name" value="GTP PYROPHOSPHOKINASE YWAC"/>
    <property type="match status" value="1"/>
</dbReference>
<gene>
    <name evidence="3" type="ORF">ACFSX4_10750</name>
</gene>
<evidence type="ECO:0000313" key="3">
    <source>
        <dbReference type="EMBL" id="MFD2830941.1"/>
    </source>
</evidence>
<dbReference type="InterPro" id="IPR007685">
    <property type="entry name" value="RelA_SpoT"/>
</dbReference>
<protein>
    <submittedName>
        <fullName evidence="3">GTP pyrophosphokinase family protein</fullName>
    </submittedName>
</protein>
<dbReference type="EMBL" id="JBHUOQ010000004">
    <property type="protein sequence ID" value="MFD2830941.1"/>
    <property type="molecule type" value="Genomic_DNA"/>
</dbReference>
<comment type="pathway">
    <text evidence="1">Purine metabolism; ppGpp biosynthesis; ppGpp from GTP: step 1/2.</text>
</comment>
<dbReference type="PANTHER" id="PTHR47837">
    <property type="entry name" value="GTP PYROPHOSPHOKINASE YJBM"/>
    <property type="match status" value="1"/>
</dbReference>